<keyword evidence="2" id="KW-1185">Reference proteome</keyword>
<dbReference type="RefSeq" id="WP_006974073.1">
    <property type="nucleotide sequence ID" value="NZ_ABCS01000058.1"/>
</dbReference>
<protein>
    <submittedName>
        <fullName evidence="1">Uncharacterized protein</fullName>
    </submittedName>
</protein>
<name>A6GBI2_9BACT</name>
<dbReference type="InterPro" id="IPR014338">
    <property type="entry name" value="CHP02996_rpt-companion-dom"/>
</dbReference>
<evidence type="ECO:0000313" key="2">
    <source>
        <dbReference type="Proteomes" id="UP000005801"/>
    </source>
</evidence>
<dbReference type="STRING" id="391625.PPSIR1_18832"/>
<reference evidence="1 2" key="1">
    <citation type="submission" date="2007-06" db="EMBL/GenBank/DDBJ databases">
        <authorList>
            <person name="Shimkets L."/>
            <person name="Ferriera S."/>
            <person name="Johnson J."/>
            <person name="Kravitz S."/>
            <person name="Beeson K."/>
            <person name="Sutton G."/>
            <person name="Rogers Y.-H."/>
            <person name="Friedman R."/>
            <person name="Frazier M."/>
            <person name="Venter J.C."/>
        </authorList>
    </citation>
    <scope>NUCLEOTIDE SEQUENCE [LARGE SCALE GENOMIC DNA]</scope>
    <source>
        <strain evidence="1 2">SIR-1</strain>
    </source>
</reference>
<sequence length="536" mass="59235">MNGEMDGALTAKLTEAERLLRARRGDAALGALLAAWAELRAPELAAQIEALSDALAAQRPRTLGALRPGERHQRWLEQAAEADPVALPELLEHLTDDNAVRSRERVLALAARRPDPRIAARVLDCIERPPYTSAGKFWTQVHRLLPRHADPRVIRRLERATVALDTSMGERLERMRERSILRVREALAPLATRPGEAQTKQLARVAEAVEALAAASLDAEAQARALLDAVHANPGALEHRQIYADWLLSRGDPRGEFIALQLAEIHGRATRTHKARANALLREHGSAWIGTLGPALVQRDRAFRGGFLHAARVTSKAFELEAIADDPTWSTVEVLLNPPLALLERAPLPALRELGLDAFLAPQLFATRRRGRPRWPGVETLRLELQDSWRNLALDRDGNLSAAFLVGLARCLPLPKLEHLRLRSELDLPTPQVRSMLAGPLGQRLRSLELVLANTDADALPGLVSVLERSCPALERAFLSPRPGKREGLTLRRAAREWTALELDLPSDGMHGPSRALRRVARDLAATRGLELVERR</sequence>
<proteinExistence type="predicted"/>
<dbReference type="AlphaFoldDB" id="A6GBI2"/>
<evidence type="ECO:0000313" key="1">
    <source>
        <dbReference type="EMBL" id="EDM76786.1"/>
    </source>
</evidence>
<dbReference type="EMBL" id="ABCS01000058">
    <property type="protein sequence ID" value="EDM76786.1"/>
    <property type="molecule type" value="Genomic_DNA"/>
</dbReference>
<dbReference type="OrthoDB" id="5379484at2"/>
<dbReference type="NCBIfam" id="TIGR02996">
    <property type="entry name" value="rpt_mate_G_obs"/>
    <property type="match status" value="1"/>
</dbReference>
<organism evidence="1 2">
    <name type="scientific">Plesiocystis pacifica SIR-1</name>
    <dbReference type="NCBI Taxonomy" id="391625"/>
    <lineage>
        <taxon>Bacteria</taxon>
        <taxon>Pseudomonadati</taxon>
        <taxon>Myxococcota</taxon>
        <taxon>Polyangia</taxon>
        <taxon>Nannocystales</taxon>
        <taxon>Nannocystaceae</taxon>
        <taxon>Plesiocystis</taxon>
    </lineage>
</organism>
<gene>
    <name evidence="1" type="ORF">PPSIR1_18832</name>
</gene>
<accession>A6GBI2</accession>
<comment type="caution">
    <text evidence="1">The sequence shown here is derived from an EMBL/GenBank/DDBJ whole genome shotgun (WGS) entry which is preliminary data.</text>
</comment>
<dbReference type="Proteomes" id="UP000005801">
    <property type="component" value="Unassembled WGS sequence"/>
</dbReference>